<dbReference type="Gramene" id="rna-gnl|WGS:JABURB|Cocit.L1451.1">
    <property type="protein sequence ID" value="cds-KAF7848909.1"/>
    <property type="gene ID" value="gene-BT93_L1451"/>
</dbReference>
<evidence type="ECO:0000259" key="2">
    <source>
        <dbReference type="Pfam" id="PF23247"/>
    </source>
</evidence>
<dbReference type="InterPro" id="IPR050905">
    <property type="entry name" value="Plant_NBS-LRR"/>
</dbReference>
<keyword evidence="4" id="KW-1185">Reference proteome</keyword>
<proteinExistence type="predicted"/>
<dbReference type="SUPFAM" id="SSF52058">
    <property type="entry name" value="L domain-like"/>
    <property type="match status" value="1"/>
</dbReference>
<organism evidence="3 4">
    <name type="scientific">Corymbia citriodora subsp. variegata</name>
    <dbReference type="NCBI Taxonomy" id="360336"/>
    <lineage>
        <taxon>Eukaryota</taxon>
        <taxon>Viridiplantae</taxon>
        <taxon>Streptophyta</taxon>
        <taxon>Embryophyta</taxon>
        <taxon>Tracheophyta</taxon>
        <taxon>Spermatophyta</taxon>
        <taxon>Magnoliopsida</taxon>
        <taxon>eudicotyledons</taxon>
        <taxon>Gunneridae</taxon>
        <taxon>Pentapetalae</taxon>
        <taxon>rosids</taxon>
        <taxon>malvids</taxon>
        <taxon>Myrtales</taxon>
        <taxon>Myrtaceae</taxon>
        <taxon>Myrtoideae</taxon>
        <taxon>Eucalypteae</taxon>
        <taxon>Corymbia</taxon>
    </lineage>
</organism>
<dbReference type="PANTHER" id="PTHR33463:SF145">
    <property type="entry name" value="NB-ARC DOMAIN-CONTAINING PROTEIN"/>
    <property type="match status" value="1"/>
</dbReference>
<protein>
    <recommendedName>
        <fullName evidence="2">Disease resistance protein At4g27190-like leucine-rich repeats domain-containing protein</fullName>
    </recommendedName>
</protein>
<gene>
    <name evidence="3" type="ORF">BT93_L1451</name>
</gene>
<comment type="caution">
    <text evidence="3">The sequence shown here is derived from an EMBL/GenBank/DDBJ whole genome shotgun (WGS) entry which is preliminary data.</text>
</comment>
<reference evidence="3" key="1">
    <citation type="submission" date="2020-05" db="EMBL/GenBank/DDBJ databases">
        <title>WGS assembly of Corymbia citriodora subspecies variegata.</title>
        <authorList>
            <person name="Barry K."/>
            <person name="Hundley H."/>
            <person name="Shu S."/>
            <person name="Jenkins J."/>
            <person name="Grimwood J."/>
            <person name="Baten A."/>
        </authorList>
    </citation>
    <scope>NUCLEOTIDE SEQUENCE</scope>
    <source>
        <strain evidence="3">CV2-018</strain>
    </source>
</reference>
<dbReference type="AlphaFoldDB" id="A0A8T0CS52"/>
<evidence type="ECO:0000256" key="1">
    <source>
        <dbReference type="ARBA" id="ARBA00022821"/>
    </source>
</evidence>
<dbReference type="InterPro" id="IPR032675">
    <property type="entry name" value="LRR_dom_sf"/>
</dbReference>
<sequence>MDNIEVLWDDQLVMGSFHKLKSLEVRRCNKLLNIVPSRILGWLKSLESLHVRSCGSLEVVFKLQPLNPLDGHPVAHFPLKKLELYELPELKCVWDKELYHQVKFQSLCYVTVWKCKSLASLFPASVAKDLIQLEELGIDECGIVELIAKEEGLVPRFDFSRLTSLKLNDLIELKCIYTGTHALRWPALKTLEVRGCNKVEILASQLENETSLHKQPLFLIEKVAFPSLETLVISVMDNIEVLWDDQLFVGSFHKLKSLEEHMLYVGLH</sequence>
<dbReference type="OrthoDB" id="1747797at2759"/>
<dbReference type="PANTHER" id="PTHR33463">
    <property type="entry name" value="NB-ARC DOMAIN-CONTAINING PROTEIN-RELATED"/>
    <property type="match status" value="1"/>
</dbReference>
<dbReference type="Pfam" id="PF23247">
    <property type="entry name" value="LRR_RPS2"/>
    <property type="match status" value="1"/>
</dbReference>
<accession>A0A8T0CS52</accession>
<feature type="domain" description="Disease resistance protein At4g27190-like leucine-rich repeats" evidence="2">
    <location>
        <begin position="2"/>
        <end position="142"/>
    </location>
</feature>
<keyword evidence="1" id="KW-0611">Plant defense</keyword>
<dbReference type="Gene3D" id="3.80.10.10">
    <property type="entry name" value="Ribonuclease Inhibitor"/>
    <property type="match status" value="1"/>
</dbReference>
<dbReference type="Proteomes" id="UP000806378">
    <property type="component" value="Unassembled WGS sequence"/>
</dbReference>
<dbReference type="InterPro" id="IPR057135">
    <property type="entry name" value="At4g27190-like_LRR"/>
</dbReference>
<name>A0A8T0CS52_CORYI</name>
<evidence type="ECO:0000313" key="4">
    <source>
        <dbReference type="Proteomes" id="UP000806378"/>
    </source>
</evidence>
<dbReference type="EMBL" id="MU089937">
    <property type="protein sequence ID" value="KAF7848909.1"/>
    <property type="molecule type" value="Genomic_DNA"/>
</dbReference>
<evidence type="ECO:0000313" key="3">
    <source>
        <dbReference type="EMBL" id="KAF7848909.1"/>
    </source>
</evidence>